<organism evidence="2 3">
    <name type="scientific">Streptococcus gallinaceus</name>
    <dbReference type="NCBI Taxonomy" id="165758"/>
    <lineage>
        <taxon>Bacteria</taxon>
        <taxon>Bacillati</taxon>
        <taxon>Bacillota</taxon>
        <taxon>Bacilli</taxon>
        <taxon>Lactobacillales</taxon>
        <taxon>Streptococcaceae</taxon>
        <taxon>Streptococcus</taxon>
    </lineage>
</organism>
<gene>
    <name evidence="2" type="ORF">ABID27_000675</name>
</gene>
<dbReference type="InterPro" id="IPR036291">
    <property type="entry name" value="NAD(P)-bd_dom_sf"/>
</dbReference>
<dbReference type="SUPFAM" id="SSF51735">
    <property type="entry name" value="NAD(P)-binding Rossmann-fold domains"/>
    <property type="match status" value="1"/>
</dbReference>
<keyword evidence="3" id="KW-1185">Reference proteome</keyword>
<name>A0ABV2JMD2_9STRE</name>
<protein>
    <submittedName>
        <fullName evidence="2">NADH-flavin reductase</fullName>
    </submittedName>
</protein>
<dbReference type="Pfam" id="PF13460">
    <property type="entry name" value="NAD_binding_10"/>
    <property type="match status" value="1"/>
</dbReference>
<evidence type="ECO:0000259" key="1">
    <source>
        <dbReference type="Pfam" id="PF13460"/>
    </source>
</evidence>
<dbReference type="RefSeq" id="WP_354280246.1">
    <property type="nucleotide sequence ID" value="NZ_JBEPMK010000002.1"/>
</dbReference>
<feature type="domain" description="NAD(P)-binding" evidence="1">
    <location>
        <begin position="7"/>
        <end position="90"/>
    </location>
</feature>
<sequence length="92" mass="10135">MEVLVLGGSGFVGKEFLMRQALEHGHELTYLSRNPGQGQLFESPRIKHLPGDILEVETLKTSKQFDVVVQLIGAIDPRKLHAANVVAMEKAV</sequence>
<evidence type="ECO:0000313" key="3">
    <source>
        <dbReference type="Proteomes" id="UP001549055"/>
    </source>
</evidence>
<proteinExistence type="predicted"/>
<evidence type="ECO:0000313" key="2">
    <source>
        <dbReference type="EMBL" id="MET3644053.1"/>
    </source>
</evidence>
<accession>A0ABV2JMD2</accession>
<reference evidence="2 3" key="1">
    <citation type="submission" date="2024-06" db="EMBL/GenBank/DDBJ databases">
        <title>Genomic Encyclopedia of Type Strains, Phase IV (KMG-IV): sequencing the most valuable type-strain genomes for metagenomic binning, comparative biology and taxonomic classification.</title>
        <authorList>
            <person name="Goeker M."/>
        </authorList>
    </citation>
    <scope>NUCLEOTIDE SEQUENCE [LARGE SCALE GENOMIC DNA]</scope>
    <source>
        <strain evidence="2 3">DSM 15349</strain>
    </source>
</reference>
<dbReference type="EMBL" id="JBEPMK010000002">
    <property type="protein sequence ID" value="MET3644053.1"/>
    <property type="molecule type" value="Genomic_DNA"/>
</dbReference>
<dbReference type="Gene3D" id="3.40.50.720">
    <property type="entry name" value="NAD(P)-binding Rossmann-like Domain"/>
    <property type="match status" value="1"/>
</dbReference>
<comment type="caution">
    <text evidence="2">The sequence shown here is derived from an EMBL/GenBank/DDBJ whole genome shotgun (WGS) entry which is preliminary data.</text>
</comment>
<dbReference type="InterPro" id="IPR016040">
    <property type="entry name" value="NAD(P)-bd_dom"/>
</dbReference>
<dbReference type="Proteomes" id="UP001549055">
    <property type="component" value="Unassembled WGS sequence"/>
</dbReference>